<dbReference type="EMBL" id="NIDE01000002">
    <property type="protein sequence ID" value="OWK45324.1"/>
    <property type="molecule type" value="Genomic_DNA"/>
</dbReference>
<organism evidence="1 2">
    <name type="scientific">Fimbriiglobus ruber</name>
    <dbReference type="NCBI Taxonomy" id="1908690"/>
    <lineage>
        <taxon>Bacteria</taxon>
        <taxon>Pseudomonadati</taxon>
        <taxon>Planctomycetota</taxon>
        <taxon>Planctomycetia</taxon>
        <taxon>Gemmatales</taxon>
        <taxon>Gemmataceae</taxon>
        <taxon>Fimbriiglobus</taxon>
    </lineage>
</organism>
<accession>A0A225E0J7</accession>
<gene>
    <name evidence="1" type="ORF">FRUB_01655</name>
</gene>
<dbReference type="RefSeq" id="WP_143392933.1">
    <property type="nucleotide sequence ID" value="NZ_NIDE01000002.1"/>
</dbReference>
<evidence type="ECO:0000313" key="1">
    <source>
        <dbReference type="EMBL" id="OWK45324.1"/>
    </source>
</evidence>
<dbReference type="Proteomes" id="UP000214646">
    <property type="component" value="Unassembled WGS sequence"/>
</dbReference>
<dbReference type="AlphaFoldDB" id="A0A225E0J7"/>
<sequence length="365" mass="38422">MSDGDLEQKTIYLIGLSPDDERRVTDDFLTYPFPGWRVAPLAVGAAPPLDVVAGQSVLVVGLGRGPALGSVETMWLLRLFVCGCPWVAVAYRADRFTRARCELAGAATYLTWPFGPPTLRELIWRHAVSHAAGDTVPPSLTCHRLARYLAAIGSDVLLKFSAHDGRIGYLAVRGGAPVSAQILNGPSGEDALRDLLAWRAGQVFGHALPGDHPGDLPDQSQSWSDAVGVLPDEPAFPGGQDVCDRLVHELPDVISCAVVDLLAGRVAAVPSSAAGAPAADDDFGTAVSELLRPVVPEEGAEWSDEVLVRTADQLWVATWLRPDPFALVLSVAGAASLGRVRLALAGAAAPLQSAGLLVEDTRTVG</sequence>
<comment type="caution">
    <text evidence="1">The sequence shown here is derived from an EMBL/GenBank/DDBJ whole genome shotgun (WGS) entry which is preliminary data.</text>
</comment>
<name>A0A225E0J7_9BACT</name>
<protein>
    <submittedName>
        <fullName evidence="1">Uncharacterized protein</fullName>
    </submittedName>
</protein>
<reference evidence="2" key="1">
    <citation type="submission" date="2017-06" db="EMBL/GenBank/DDBJ databases">
        <title>Genome analysis of Fimbriiglobus ruber SP5, the first member of the order Planctomycetales with confirmed chitinolytic capability.</title>
        <authorList>
            <person name="Ravin N.V."/>
            <person name="Rakitin A.L."/>
            <person name="Ivanova A.A."/>
            <person name="Beletsky A.V."/>
            <person name="Kulichevskaya I.S."/>
            <person name="Mardanov A.V."/>
            <person name="Dedysh S.N."/>
        </authorList>
    </citation>
    <scope>NUCLEOTIDE SEQUENCE [LARGE SCALE GENOMIC DNA]</scope>
    <source>
        <strain evidence="2">SP5</strain>
    </source>
</reference>
<evidence type="ECO:0000313" key="2">
    <source>
        <dbReference type="Proteomes" id="UP000214646"/>
    </source>
</evidence>
<keyword evidence="2" id="KW-1185">Reference proteome</keyword>
<proteinExistence type="predicted"/>